<dbReference type="GeneID" id="119724559"/>
<dbReference type="RefSeq" id="XP_038051590.1">
    <property type="nucleotide sequence ID" value="XM_038195662.1"/>
</dbReference>
<dbReference type="InterPro" id="IPR036055">
    <property type="entry name" value="LDL_receptor-like_sf"/>
</dbReference>
<keyword evidence="3" id="KW-0472">Membrane</keyword>
<name>A0A913ZKH0_PATMI</name>
<evidence type="ECO:0000313" key="5">
    <source>
        <dbReference type="Proteomes" id="UP000887568"/>
    </source>
</evidence>
<accession>A0A913ZKH0</accession>
<dbReference type="Gene3D" id="4.10.400.10">
    <property type="entry name" value="Low-density Lipoprotein Receptor"/>
    <property type="match status" value="1"/>
</dbReference>
<organism evidence="4 5">
    <name type="scientific">Patiria miniata</name>
    <name type="common">Bat star</name>
    <name type="synonym">Asterina miniata</name>
    <dbReference type="NCBI Taxonomy" id="46514"/>
    <lineage>
        <taxon>Eukaryota</taxon>
        <taxon>Metazoa</taxon>
        <taxon>Echinodermata</taxon>
        <taxon>Eleutherozoa</taxon>
        <taxon>Asterozoa</taxon>
        <taxon>Asteroidea</taxon>
        <taxon>Valvatacea</taxon>
        <taxon>Valvatida</taxon>
        <taxon>Asterinidae</taxon>
        <taxon>Patiria</taxon>
    </lineage>
</organism>
<evidence type="ECO:0000313" key="4">
    <source>
        <dbReference type="EnsemblMetazoa" id="XP_038051590.1"/>
    </source>
</evidence>
<dbReference type="InterPro" id="IPR023415">
    <property type="entry name" value="LDLR_class-A_CS"/>
</dbReference>
<comment type="caution">
    <text evidence="2">Lacks conserved residue(s) required for the propagation of feature annotation.</text>
</comment>
<reference evidence="4" key="1">
    <citation type="submission" date="2022-11" db="UniProtKB">
        <authorList>
            <consortium name="EnsemblMetazoa"/>
        </authorList>
    </citation>
    <scope>IDENTIFICATION</scope>
</reference>
<dbReference type="Pfam" id="PF00057">
    <property type="entry name" value="Ldl_recept_a"/>
    <property type="match status" value="1"/>
</dbReference>
<keyword evidence="3" id="KW-0812">Transmembrane</keyword>
<evidence type="ECO:0000256" key="3">
    <source>
        <dbReference type="SAM" id="Phobius"/>
    </source>
</evidence>
<evidence type="ECO:0000256" key="2">
    <source>
        <dbReference type="PROSITE-ProRule" id="PRU00124"/>
    </source>
</evidence>
<keyword evidence="1 2" id="KW-1015">Disulfide bond</keyword>
<dbReference type="OrthoDB" id="19606at2759"/>
<feature type="transmembrane region" description="Helical" evidence="3">
    <location>
        <begin position="23"/>
        <end position="47"/>
    </location>
</feature>
<dbReference type="SUPFAM" id="SSF57424">
    <property type="entry name" value="LDL receptor-like module"/>
    <property type="match status" value="1"/>
</dbReference>
<dbReference type="EnsemblMetazoa" id="XM_038195662.1">
    <property type="protein sequence ID" value="XP_038051590.1"/>
    <property type="gene ID" value="LOC119724559"/>
</dbReference>
<dbReference type="Proteomes" id="UP000887568">
    <property type="component" value="Unplaced"/>
</dbReference>
<keyword evidence="5" id="KW-1185">Reference proteome</keyword>
<dbReference type="PROSITE" id="PS01209">
    <property type="entry name" value="LDLRA_1"/>
    <property type="match status" value="1"/>
</dbReference>
<evidence type="ECO:0000256" key="1">
    <source>
        <dbReference type="ARBA" id="ARBA00023157"/>
    </source>
</evidence>
<sequence length="98" mass="10429">MPEGPAGVYPETRQSRDKRFSRLLCIFSVIGIVIFVAVVAMTVALSLSEQSVSPTTMAPDLCAGSGVVPCDNGDCIPVDNLCNGFKDCRDNSDEVDCI</sequence>
<dbReference type="InterPro" id="IPR002172">
    <property type="entry name" value="LDrepeatLR_classA_rpt"/>
</dbReference>
<feature type="disulfide bond" evidence="2">
    <location>
        <begin position="82"/>
        <end position="97"/>
    </location>
</feature>
<dbReference type="PROSITE" id="PS50068">
    <property type="entry name" value="LDLRA_2"/>
    <property type="match status" value="1"/>
</dbReference>
<protein>
    <submittedName>
        <fullName evidence="4">Uncharacterized protein</fullName>
    </submittedName>
</protein>
<feature type="disulfide bond" evidence="2">
    <location>
        <begin position="70"/>
        <end position="88"/>
    </location>
</feature>
<proteinExistence type="predicted"/>
<dbReference type="CDD" id="cd00112">
    <property type="entry name" value="LDLa"/>
    <property type="match status" value="1"/>
</dbReference>
<dbReference type="AlphaFoldDB" id="A0A913ZKH0"/>
<keyword evidence="3" id="KW-1133">Transmembrane helix</keyword>
<dbReference type="SMART" id="SM00192">
    <property type="entry name" value="LDLa"/>
    <property type="match status" value="1"/>
</dbReference>